<evidence type="ECO:0000313" key="4">
    <source>
        <dbReference type="Proteomes" id="UP000253940"/>
    </source>
</evidence>
<dbReference type="GO" id="GO:0005737">
    <property type="term" value="C:cytoplasm"/>
    <property type="evidence" value="ECO:0007669"/>
    <property type="project" value="TreeGrafter"/>
</dbReference>
<dbReference type="PANTHER" id="PTHR13420:SF7">
    <property type="entry name" value="UPF0235 PROTEIN C15ORF40"/>
    <property type="match status" value="1"/>
</dbReference>
<dbReference type="KEGG" id="mbah:HYN46_12215"/>
<organism evidence="3 4">
    <name type="scientific">Aquirhabdus parva</name>
    <dbReference type="NCBI Taxonomy" id="2283318"/>
    <lineage>
        <taxon>Bacteria</taxon>
        <taxon>Pseudomonadati</taxon>
        <taxon>Pseudomonadota</taxon>
        <taxon>Gammaproteobacteria</taxon>
        <taxon>Moraxellales</taxon>
        <taxon>Moraxellaceae</taxon>
        <taxon>Aquirhabdus</taxon>
    </lineage>
</organism>
<dbReference type="OrthoDB" id="9800587at2"/>
<evidence type="ECO:0000256" key="1">
    <source>
        <dbReference type="ARBA" id="ARBA00010364"/>
    </source>
</evidence>
<dbReference type="SUPFAM" id="SSF69786">
    <property type="entry name" value="YggU-like"/>
    <property type="match status" value="1"/>
</dbReference>
<dbReference type="Proteomes" id="UP000253940">
    <property type="component" value="Chromosome"/>
</dbReference>
<dbReference type="SMART" id="SM01152">
    <property type="entry name" value="DUF167"/>
    <property type="match status" value="1"/>
</dbReference>
<keyword evidence="4" id="KW-1185">Reference proteome</keyword>
<accession>A0A345P8C4</accession>
<protein>
    <recommendedName>
        <fullName evidence="2">UPF0235 protein HYN46_12215</fullName>
    </recommendedName>
</protein>
<dbReference type="InterPro" id="IPR036591">
    <property type="entry name" value="YggU-like_sf"/>
</dbReference>
<reference evidence="3 4" key="1">
    <citation type="submission" date="2018-07" db="EMBL/GenBank/DDBJ databases">
        <title>Genome sequencing of Moraxellaceae gen. HYN0046.</title>
        <authorList>
            <person name="Kim M."/>
            <person name="Yi H."/>
        </authorList>
    </citation>
    <scope>NUCLEOTIDE SEQUENCE [LARGE SCALE GENOMIC DNA]</scope>
    <source>
        <strain evidence="3 4">HYN0046</strain>
    </source>
</reference>
<dbReference type="AlphaFoldDB" id="A0A345P8C4"/>
<dbReference type="EMBL" id="CP031222">
    <property type="protein sequence ID" value="AXI03533.1"/>
    <property type="molecule type" value="Genomic_DNA"/>
</dbReference>
<dbReference type="PANTHER" id="PTHR13420">
    <property type="entry name" value="UPF0235 PROTEIN C15ORF40"/>
    <property type="match status" value="1"/>
</dbReference>
<dbReference type="Pfam" id="PF02594">
    <property type="entry name" value="DUF167"/>
    <property type="match status" value="1"/>
</dbReference>
<name>A0A345P8C4_9GAMM</name>
<sequence length="103" mass="11219">MLSDSVPAFAFFVKVQPNAKKTEILGLETINHPASNIPTSMLKIRLAAPPIDGKANQVLCAFIAKQFDVPLRQVTLQSGEASKIKRILVDQPKVIPALLNDID</sequence>
<evidence type="ECO:0000313" key="3">
    <source>
        <dbReference type="EMBL" id="AXI03533.1"/>
    </source>
</evidence>
<dbReference type="HAMAP" id="MF_00634">
    <property type="entry name" value="UPF0235"/>
    <property type="match status" value="1"/>
</dbReference>
<dbReference type="Gene3D" id="3.30.1200.10">
    <property type="entry name" value="YggU-like"/>
    <property type="match status" value="1"/>
</dbReference>
<dbReference type="InterPro" id="IPR003746">
    <property type="entry name" value="DUF167"/>
</dbReference>
<dbReference type="NCBIfam" id="TIGR00251">
    <property type="entry name" value="DUF167 family protein"/>
    <property type="match status" value="1"/>
</dbReference>
<proteinExistence type="inferred from homology"/>
<gene>
    <name evidence="3" type="ORF">HYN46_12215</name>
</gene>
<comment type="similarity">
    <text evidence="1 2">Belongs to the UPF0235 family.</text>
</comment>
<evidence type="ECO:0000256" key="2">
    <source>
        <dbReference type="HAMAP-Rule" id="MF_00634"/>
    </source>
</evidence>